<evidence type="ECO:0000313" key="5">
    <source>
        <dbReference type="Proteomes" id="UP000199444"/>
    </source>
</evidence>
<evidence type="ECO:0000313" key="4">
    <source>
        <dbReference type="EMBL" id="SDR09010.1"/>
    </source>
</evidence>
<dbReference type="AlphaFoldDB" id="A0A1H1G743"/>
<evidence type="ECO:0000256" key="1">
    <source>
        <dbReference type="ARBA" id="ARBA00006464"/>
    </source>
</evidence>
<feature type="transmembrane region" description="Helical" evidence="2">
    <location>
        <begin position="29"/>
        <end position="51"/>
    </location>
</feature>
<accession>A0A1H1G743</accession>
<keyword evidence="2" id="KW-0472">Membrane</keyword>
<dbReference type="EMBL" id="FNKD01000005">
    <property type="protein sequence ID" value="SDR09010.1"/>
    <property type="molecule type" value="Genomic_DNA"/>
</dbReference>
<evidence type="ECO:0000256" key="2">
    <source>
        <dbReference type="SAM" id="Phobius"/>
    </source>
</evidence>
<sequence>MEIRQNVRSKPASYIDINMFFIVKRVVDIIGSFILILILWPWLLIICYRILKKDGGPILFRQVRMGKDNRPFLIRKFRTLTNPSKVIRSLPPHPFPKSWNNGVPDQFNFNRDPYQNVTHTGRWLKKYRLDRLPLLYNVLKGDMSLVGPSPEIVEIVEYYNEYQAQRLQVKPGITGFAQVNGNTNQNHDQKIRDDLFYIKNCSLKFDMIIKYRTIKHIFINGNFKRKRLL</sequence>
<comment type="similarity">
    <text evidence="1">Belongs to the bacterial sugar transferase family.</text>
</comment>
<keyword evidence="5" id="KW-1185">Reference proteome</keyword>
<dbReference type="PANTHER" id="PTHR30576:SF0">
    <property type="entry name" value="UNDECAPRENYL-PHOSPHATE N-ACETYLGALACTOSAMINYL 1-PHOSPHATE TRANSFERASE-RELATED"/>
    <property type="match status" value="1"/>
</dbReference>
<reference evidence="4 5" key="1">
    <citation type="submission" date="2016-10" db="EMBL/GenBank/DDBJ databases">
        <authorList>
            <person name="de Groot N.N."/>
        </authorList>
    </citation>
    <scope>NUCLEOTIDE SEQUENCE [LARGE SCALE GENOMIC DNA]</scope>
    <source>
        <strain evidence="4 5">CGMCC 1.10449</strain>
    </source>
</reference>
<dbReference type="RefSeq" id="WP_092494259.1">
    <property type="nucleotide sequence ID" value="NZ_FNKD01000005.1"/>
</dbReference>
<name>A0A1H1G743_9BACI</name>
<protein>
    <submittedName>
        <fullName evidence="4">Sugar transferase involved in LPS biosynthesis (Colanic, teichoic acid)</fullName>
    </submittedName>
</protein>
<gene>
    <name evidence="4" type="ORF">SAMN05216231_3540</name>
</gene>
<dbReference type="PANTHER" id="PTHR30576">
    <property type="entry name" value="COLANIC BIOSYNTHESIS UDP-GLUCOSE LIPID CARRIER TRANSFERASE"/>
    <property type="match status" value="1"/>
</dbReference>
<evidence type="ECO:0000259" key="3">
    <source>
        <dbReference type="Pfam" id="PF02397"/>
    </source>
</evidence>
<feature type="domain" description="Bacterial sugar transferase" evidence="3">
    <location>
        <begin position="24"/>
        <end position="218"/>
    </location>
</feature>
<dbReference type="STRING" id="553311.SAMN05216231_3540"/>
<dbReference type="InterPro" id="IPR003362">
    <property type="entry name" value="Bact_transf"/>
</dbReference>
<keyword evidence="4" id="KW-0808">Transferase</keyword>
<organism evidence="4 5">
    <name type="scientific">Virgibacillus salinus</name>
    <dbReference type="NCBI Taxonomy" id="553311"/>
    <lineage>
        <taxon>Bacteria</taxon>
        <taxon>Bacillati</taxon>
        <taxon>Bacillota</taxon>
        <taxon>Bacilli</taxon>
        <taxon>Bacillales</taxon>
        <taxon>Bacillaceae</taxon>
        <taxon>Virgibacillus</taxon>
    </lineage>
</organism>
<proteinExistence type="inferred from homology"/>
<dbReference type="Proteomes" id="UP000199444">
    <property type="component" value="Unassembled WGS sequence"/>
</dbReference>
<keyword evidence="2" id="KW-1133">Transmembrane helix</keyword>
<dbReference type="GO" id="GO:0016780">
    <property type="term" value="F:phosphotransferase activity, for other substituted phosphate groups"/>
    <property type="evidence" value="ECO:0007669"/>
    <property type="project" value="TreeGrafter"/>
</dbReference>
<keyword evidence="2" id="KW-0812">Transmembrane</keyword>
<dbReference type="Pfam" id="PF02397">
    <property type="entry name" value="Bac_transf"/>
    <property type="match status" value="1"/>
</dbReference>